<evidence type="ECO:0000256" key="1">
    <source>
        <dbReference type="SAM" id="MobiDB-lite"/>
    </source>
</evidence>
<dbReference type="EMBL" id="PGOL01001070">
    <property type="protein sequence ID" value="PKI61164.1"/>
    <property type="molecule type" value="Genomic_DNA"/>
</dbReference>
<feature type="compositionally biased region" description="Polar residues" evidence="1">
    <location>
        <begin position="42"/>
        <end position="60"/>
    </location>
</feature>
<dbReference type="AlphaFoldDB" id="A0A2I0JXV6"/>
<protein>
    <submittedName>
        <fullName evidence="2">Uncharacterized protein</fullName>
    </submittedName>
</protein>
<feature type="region of interest" description="Disordered" evidence="1">
    <location>
        <begin position="1"/>
        <end position="67"/>
    </location>
</feature>
<dbReference type="Proteomes" id="UP000233551">
    <property type="component" value="Unassembled WGS sequence"/>
</dbReference>
<reference evidence="2 3" key="1">
    <citation type="submission" date="2017-11" db="EMBL/GenBank/DDBJ databases">
        <title>De-novo sequencing of pomegranate (Punica granatum L.) genome.</title>
        <authorList>
            <person name="Akparov Z."/>
            <person name="Amiraslanov A."/>
            <person name="Hajiyeva S."/>
            <person name="Abbasov M."/>
            <person name="Kaur K."/>
            <person name="Hamwieh A."/>
            <person name="Solovyev V."/>
            <person name="Salamov A."/>
            <person name="Braich B."/>
            <person name="Kosarev P."/>
            <person name="Mahmoud A."/>
            <person name="Hajiyev E."/>
            <person name="Babayeva S."/>
            <person name="Izzatullayeva V."/>
            <person name="Mammadov A."/>
            <person name="Mammadov A."/>
            <person name="Sharifova S."/>
            <person name="Ojaghi J."/>
            <person name="Eynullazada K."/>
            <person name="Bayramov B."/>
            <person name="Abdulazimova A."/>
            <person name="Shahmuradov I."/>
        </authorList>
    </citation>
    <scope>NUCLEOTIDE SEQUENCE [LARGE SCALE GENOMIC DNA]</scope>
    <source>
        <strain evidence="3">cv. AG2017</strain>
        <tissue evidence="2">Leaf</tissue>
    </source>
</reference>
<organism evidence="2 3">
    <name type="scientific">Punica granatum</name>
    <name type="common">Pomegranate</name>
    <dbReference type="NCBI Taxonomy" id="22663"/>
    <lineage>
        <taxon>Eukaryota</taxon>
        <taxon>Viridiplantae</taxon>
        <taxon>Streptophyta</taxon>
        <taxon>Embryophyta</taxon>
        <taxon>Tracheophyta</taxon>
        <taxon>Spermatophyta</taxon>
        <taxon>Magnoliopsida</taxon>
        <taxon>eudicotyledons</taxon>
        <taxon>Gunneridae</taxon>
        <taxon>Pentapetalae</taxon>
        <taxon>rosids</taxon>
        <taxon>malvids</taxon>
        <taxon>Myrtales</taxon>
        <taxon>Lythraceae</taxon>
        <taxon>Punica</taxon>
    </lineage>
</organism>
<evidence type="ECO:0000313" key="3">
    <source>
        <dbReference type="Proteomes" id="UP000233551"/>
    </source>
</evidence>
<evidence type="ECO:0000313" key="2">
    <source>
        <dbReference type="EMBL" id="PKI61164.1"/>
    </source>
</evidence>
<sequence length="102" mass="10708">MTDTSRGLLGVGSHQPCSKIPSGATVEKSDPKLAQSVCPVTDSASTSFDGSTAVTDSPPSDITFVDGSTPPTVYGLLTRCESQQRDSPESPRCVNFLILIDF</sequence>
<keyword evidence="3" id="KW-1185">Reference proteome</keyword>
<comment type="caution">
    <text evidence="2">The sequence shown here is derived from an EMBL/GenBank/DDBJ whole genome shotgun (WGS) entry which is preliminary data.</text>
</comment>
<accession>A0A2I0JXV6</accession>
<gene>
    <name evidence="2" type="ORF">CRG98_018484</name>
</gene>
<name>A0A2I0JXV6_PUNGR</name>
<proteinExistence type="predicted"/>